<keyword evidence="2" id="KW-0813">Transport</keyword>
<keyword evidence="7 9" id="KW-0472">Membrane</keyword>
<evidence type="ECO:0000313" key="11">
    <source>
        <dbReference type="Proteomes" id="UP000197032"/>
    </source>
</evidence>
<evidence type="ECO:0000256" key="6">
    <source>
        <dbReference type="ARBA" id="ARBA00022989"/>
    </source>
</evidence>
<evidence type="ECO:0000256" key="8">
    <source>
        <dbReference type="ARBA" id="ARBA00037998"/>
    </source>
</evidence>
<evidence type="ECO:0000256" key="7">
    <source>
        <dbReference type="ARBA" id="ARBA00023136"/>
    </source>
</evidence>
<keyword evidence="3" id="KW-1003">Cell membrane</keyword>
<feature type="transmembrane region" description="Helical" evidence="9">
    <location>
        <begin position="64"/>
        <end position="81"/>
    </location>
</feature>
<organism evidence="10 11">
    <name type="scientific">Calderihabitans maritimus</name>
    <dbReference type="NCBI Taxonomy" id="1246530"/>
    <lineage>
        <taxon>Bacteria</taxon>
        <taxon>Bacillati</taxon>
        <taxon>Bacillota</taxon>
        <taxon>Clostridia</taxon>
        <taxon>Neomoorellales</taxon>
        <taxon>Calderihabitantaceae</taxon>
        <taxon>Calderihabitans</taxon>
    </lineage>
</organism>
<evidence type="ECO:0000256" key="1">
    <source>
        <dbReference type="ARBA" id="ARBA00004651"/>
    </source>
</evidence>
<dbReference type="EMBL" id="BDGJ01000042">
    <property type="protein sequence ID" value="GAW91919.1"/>
    <property type="molecule type" value="Genomic_DNA"/>
</dbReference>
<dbReference type="Proteomes" id="UP000197032">
    <property type="component" value="Unassembled WGS sequence"/>
</dbReference>
<evidence type="ECO:0000313" key="10">
    <source>
        <dbReference type="EMBL" id="GAW91919.1"/>
    </source>
</evidence>
<evidence type="ECO:0000256" key="2">
    <source>
        <dbReference type="ARBA" id="ARBA00022448"/>
    </source>
</evidence>
<dbReference type="InterPro" id="IPR052157">
    <property type="entry name" value="BCAA_transport_permease"/>
</dbReference>
<evidence type="ECO:0000256" key="3">
    <source>
        <dbReference type="ARBA" id="ARBA00022475"/>
    </source>
</evidence>
<feature type="transmembrane region" description="Helical" evidence="9">
    <location>
        <begin position="262"/>
        <end position="280"/>
    </location>
</feature>
<dbReference type="GO" id="GO:0006865">
    <property type="term" value="P:amino acid transport"/>
    <property type="evidence" value="ECO:0007669"/>
    <property type="project" value="UniProtKB-KW"/>
</dbReference>
<comment type="subcellular location">
    <subcellularLocation>
        <location evidence="1">Cell membrane</location>
        <topology evidence="1">Multi-pass membrane protein</topology>
    </subcellularLocation>
</comment>
<name>A0A1Z5HQX1_9FIRM</name>
<accession>A0A1Z5HQX1</accession>
<protein>
    <submittedName>
        <fullName evidence="10">Amino acid ABC transporter permease</fullName>
    </submittedName>
</protein>
<dbReference type="OrthoDB" id="9807115at2"/>
<keyword evidence="5" id="KW-0029">Amino-acid transport</keyword>
<dbReference type="GO" id="GO:0005886">
    <property type="term" value="C:plasma membrane"/>
    <property type="evidence" value="ECO:0007669"/>
    <property type="project" value="UniProtKB-SubCell"/>
</dbReference>
<comment type="caution">
    <text evidence="10">The sequence shown here is derived from an EMBL/GenBank/DDBJ whole genome shotgun (WGS) entry which is preliminary data.</text>
</comment>
<evidence type="ECO:0000256" key="4">
    <source>
        <dbReference type="ARBA" id="ARBA00022692"/>
    </source>
</evidence>
<feature type="transmembrane region" description="Helical" evidence="9">
    <location>
        <begin position="135"/>
        <end position="160"/>
    </location>
</feature>
<dbReference type="GO" id="GO:0022857">
    <property type="term" value="F:transmembrane transporter activity"/>
    <property type="evidence" value="ECO:0007669"/>
    <property type="project" value="InterPro"/>
</dbReference>
<dbReference type="PANTHER" id="PTHR11795">
    <property type="entry name" value="BRANCHED-CHAIN AMINO ACID TRANSPORT SYSTEM PERMEASE PROTEIN LIVH"/>
    <property type="match status" value="1"/>
</dbReference>
<dbReference type="Pfam" id="PF02653">
    <property type="entry name" value="BPD_transp_2"/>
    <property type="match status" value="1"/>
</dbReference>
<dbReference type="AlphaFoldDB" id="A0A1Z5HQX1"/>
<feature type="transmembrane region" description="Helical" evidence="9">
    <location>
        <begin position="6"/>
        <end position="32"/>
    </location>
</feature>
<evidence type="ECO:0000256" key="5">
    <source>
        <dbReference type="ARBA" id="ARBA00022970"/>
    </source>
</evidence>
<dbReference type="CDD" id="cd06582">
    <property type="entry name" value="TM_PBP1_LivH_like"/>
    <property type="match status" value="1"/>
</dbReference>
<comment type="similarity">
    <text evidence="8">Belongs to the binding-protein-dependent transport system permease family. LivHM subfamily.</text>
</comment>
<dbReference type="PANTHER" id="PTHR11795:SF445">
    <property type="entry name" value="AMINO ACID ABC TRANSPORTER PERMEASE PROTEIN"/>
    <property type="match status" value="1"/>
</dbReference>
<feature type="transmembrane region" description="Helical" evidence="9">
    <location>
        <begin position="93"/>
        <end position="115"/>
    </location>
</feature>
<keyword evidence="6 9" id="KW-1133">Transmembrane helix</keyword>
<dbReference type="InterPro" id="IPR001851">
    <property type="entry name" value="ABC_transp_permease"/>
</dbReference>
<keyword evidence="11" id="KW-1185">Reference proteome</keyword>
<reference evidence="11" key="1">
    <citation type="journal article" date="2017" name="Appl. Environ. Microbiol.">
        <title>Genomic analysis of Calderihabitans maritimus KKC1, a thermophilic hydrogenogenic carboxydotrophic bacterium isolated from marine sediment.</title>
        <authorList>
            <person name="Omae K."/>
            <person name="Yoneda Y."/>
            <person name="Fukuyama Y."/>
            <person name="Yoshida T."/>
            <person name="Sako Y."/>
        </authorList>
    </citation>
    <scope>NUCLEOTIDE SEQUENCE [LARGE SCALE GENOMIC DNA]</scope>
    <source>
        <strain evidence="11">KKC1</strain>
    </source>
</reference>
<feature type="transmembrane region" description="Helical" evidence="9">
    <location>
        <begin position="191"/>
        <end position="215"/>
    </location>
</feature>
<keyword evidence="4 9" id="KW-0812">Transmembrane</keyword>
<sequence>MTTEIVIQTLVSGLLWGCIYALIAIGLTIIFGVMDIVNFAHGEFLMVSMFIVYSLSLLGINPLISLPVAAIALFALGILSYKTLIRRVLDAPMLAQIFVTFGLMIFLRNLAHLIYSADYRSVAVSVFQGRVEVLGIYLSTPQVIAALVAAVMTAAVYWFITKTEMGWALMAVAENKNAASLMGINSERMYALAWGIGAACVGVAGALLANFYYIFPEVGALFGLLAYVVVALGGFGSIQGAFVAGIIIGVTEALAGLLIDPSVKYVIVFSVYVVVVVLRPKGLMGNV</sequence>
<gene>
    <name evidence="10" type="ORF">KKC1_10800</name>
</gene>
<feature type="transmembrane region" description="Helical" evidence="9">
    <location>
        <begin position="221"/>
        <end position="250"/>
    </location>
</feature>
<evidence type="ECO:0000256" key="9">
    <source>
        <dbReference type="SAM" id="Phobius"/>
    </source>
</evidence>
<proteinExistence type="inferred from homology"/>